<gene>
    <name evidence="2" type="ORF">MYMAC_003822</name>
</gene>
<feature type="transmembrane region" description="Helical" evidence="1">
    <location>
        <begin position="143"/>
        <end position="161"/>
    </location>
</feature>
<sequence length="254" mass="27721">MQLAIPHAPRKVRLTQVPGAVGRVVRGILLGLAAVALLGAGAGWAGRYVVEEQGFAARAEEVEGRVMTTRLPPLDAREGAEGALEVIYTFAEVEHSVANIRTFAEYAEGLGLGARVTLLVDPAAPDRPREARFARSRALRVGLMPWGLGLGVLVAVGYFAWEMRRLWRSEVEPLRLGALVWLTPDGPLPESRGEVSFPAHYFRQDVKHAVRARVRPGRAPVRNGEKVLAAVVPRQPGWARVIDQDLASVLGWLR</sequence>
<evidence type="ECO:0000256" key="1">
    <source>
        <dbReference type="SAM" id="Phobius"/>
    </source>
</evidence>
<proteinExistence type="predicted"/>
<evidence type="ECO:0000313" key="2">
    <source>
        <dbReference type="EMBL" id="ATB48196.1"/>
    </source>
</evidence>
<evidence type="ECO:0008006" key="4">
    <source>
        <dbReference type="Google" id="ProtNLM"/>
    </source>
</evidence>
<organism evidence="2 3">
    <name type="scientific">Corallococcus macrosporus DSM 14697</name>
    <dbReference type="NCBI Taxonomy" id="1189310"/>
    <lineage>
        <taxon>Bacteria</taxon>
        <taxon>Pseudomonadati</taxon>
        <taxon>Myxococcota</taxon>
        <taxon>Myxococcia</taxon>
        <taxon>Myxococcales</taxon>
        <taxon>Cystobacterineae</taxon>
        <taxon>Myxococcaceae</taxon>
        <taxon>Corallococcus</taxon>
    </lineage>
</organism>
<name>A0A250JYL0_9BACT</name>
<dbReference type="OrthoDB" id="5380649at2"/>
<protein>
    <recommendedName>
        <fullName evidence="4">DUF3592 domain-containing protein</fullName>
    </recommendedName>
</protein>
<dbReference type="EMBL" id="CP022203">
    <property type="protein sequence ID" value="ATB48196.1"/>
    <property type="molecule type" value="Genomic_DNA"/>
</dbReference>
<dbReference type="RefSeq" id="WP_095959135.1">
    <property type="nucleotide sequence ID" value="NZ_CP022203.1"/>
</dbReference>
<dbReference type="Proteomes" id="UP000217343">
    <property type="component" value="Chromosome"/>
</dbReference>
<reference evidence="2 3" key="1">
    <citation type="submission" date="2017-06" db="EMBL/GenBank/DDBJ databases">
        <title>Sequencing and comparative analysis of myxobacterial genomes.</title>
        <authorList>
            <person name="Rupp O."/>
            <person name="Goesmann A."/>
            <person name="Sogaard-Andersen L."/>
        </authorList>
    </citation>
    <scope>NUCLEOTIDE SEQUENCE [LARGE SCALE GENOMIC DNA]</scope>
    <source>
        <strain evidence="2 3">DSM 14697</strain>
    </source>
</reference>
<feature type="transmembrane region" description="Helical" evidence="1">
    <location>
        <begin position="20"/>
        <end position="45"/>
    </location>
</feature>
<evidence type="ECO:0000313" key="3">
    <source>
        <dbReference type="Proteomes" id="UP000217343"/>
    </source>
</evidence>
<accession>A0A250JYL0</accession>
<keyword evidence="1" id="KW-0812">Transmembrane</keyword>
<dbReference type="AlphaFoldDB" id="A0A250JYL0"/>
<dbReference type="KEGG" id="mmas:MYMAC_003822"/>
<keyword evidence="3" id="KW-1185">Reference proteome</keyword>
<keyword evidence="1" id="KW-1133">Transmembrane helix</keyword>
<keyword evidence="1" id="KW-0472">Membrane</keyword>